<sequence length="518" mass="57840">MVQDPKAPSPQEAATSGRPARHILSDSDDGSKWILPCAGWHIKNWLNKILTNQVNCADMCALYQRELLVFLLVLPSAVADVYMNSPRGSNNKLNEPRNNAQNQNRLFDSQNNAAGGYQVGDKCEPVCSDANGQYDNTLPGAGEGIMYYYEKSQLTVEWTVQHACGAEEDGPKTHCELILQYMCNSEPDGRGDSDTAVLIRDGKTTATIPNTPEGAVDPQYGKHESRAYYQSCVARNRNNGLFTADQNVRSDRGATATRQNPNGNNGNNGRNGYECPEERDYYPYWHPTPWKDIAVITSDTTRCSSYKEDSENVKGRGQCLDPEHNTQAACEDAGATWEVSAGFDLDPPECVLARWSRDNHHGNGLDGYSLNYNWTLPEPPHADGTTCALRMRYNISTADYDAWDDVDSRYNDDRSPVKNNPEKDFVGGGTGVTGPLRLAINTAQYGRTFEDRSHAFRLLPRPEDVSSSAKIYNLNVRGRRGNIVQVRFWVCLWLFSLRLVPFPGLLWTISIPPPRWII</sequence>
<name>A0AAE0H2J3_9CHLO</name>
<evidence type="ECO:0000256" key="1">
    <source>
        <dbReference type="SAM" id="MobiDB-lite"/>
    </source>
</evidence>
<keyword evidence="3" id="KW-1185">Reference proteome</keyword>
<gene>
    <name evidence="2" type="ORF">CYMTET_3775</name>
</gene>
<protein>
    <submittedName>
        <fullName evidence="2">Uncharacterized protein</fullName>
    </submittedName>
</protein>
<comment type="caution">
    <text evidence="2">The sequence shown here is derived from an EMBL/GenBank/DDBJ whole genome shotgun (WGS) entry which is preliminary data.</text>
</comment>
<dbReference type="AlphaFoldDB" id="A0AAE0H2J3"/>
<dbReference type="InterPro" id="IPR053320">
    <property type="entry name" value="Protein_DD3-3_O-glyco"/>
</dbReference>
<dbReference type="PANTHER" id="PTHR35170:SF1">
    <property type="entry name" value="PROTEIN DD3-3"/>
    <property type="match status" value="1"/>
</dbReference>
<dbReference type="EMBL" id="LGRX02000370">
    <property type="protein sequence ID" value="KAK3288758.1"/>
    <property type="molecule type" value="Genomic_DNA"/>
</dbReference>
<evidence type="ECO:0000313" key="2">
    <source>
        <dbReference type="EMBL" id="KAK3288758.1"/>
    </source>
</evidence>
<reference evidence="2 3" key="1">
    <citation type="journal article" date="2015" name="Genome Biol. Evol.">
        <title>Comparative Genomics of a Bacterivorous Green Alga Reveals Evolutionary Causalities and Consequences of Phago-Mixotrophic Mode of Nutrition.</title>
        <authorList>
            <person name="Burns J.A."/>
            <person name="Paasch A."/>
            <person name="Narechania A."/>
            <person name="Kim E."/>
        </authorList>
    </citation>
    <scope>NUCLEOTIDE SEQUENCE [LARGE SCALE GENOMIC DNA]</scope>
    <source>
        <strain evidence="2 3">PLY_AMNH</strain>
    </source>
</reference>
<dbReference type="Proteomes" id="UP001190700">
    <property type="component" value="Unassembled WGS sequence"/>
</dbReference>
<dbReference type="PANTHER" id="PTHR35170">
    <property type="entry name" value="PROTEIN DD3-3"/>
    <property type="match status" value="1"/>
</dbReference>
<evidence type="ECO:0000313" key="3">
    <source>
        <dbReference type="Proteomes" id="UP001190700"/>
    </source>
</evidence>
<accession>A0AAE0H2J3</accession>
<feature type="compositionally biased region" description="Low complexity" evidence="1">
    <location>
        <begin position="260"/>
        <end position="272"/>
    </location>
</feature>
<organism evidence="2 3">
    <name type="scientific">Cymbomonas tetramitiformis</name>
    <dbReference type="NCBI Taxonomy" id="36881"/>
    <lineage>
        <taxon>Eukaryota</taxon>
        <taxon>Viridiplantae</taxon>
        <taxon>Chlorophyta</taxon>
        <taxon>Pyramimonadophyceae</taxon>
        <taxon>Pyramimonadales</taxon>
        <taxon>Pyramimonadaceae</taxon>
        <taxon>Cymbomonas</taxon>
    </lineage>
</organism>
<feature type="region of interest" description="Disordered" evidence="1">
    <location>
        <begin position="1"/>
        <end position="25"/>
    </location>
</feature>
<feature type="region of interest" description="Disordered" evidence="1">
    <location>
        <begin position="251"/>
        <end position="273"/>
    </location>
</feature>
<proteinExistence type="predicted"/>